<dbReference type="AlphaFoldDB" id="A0A4Q4TIW1"/>
<dbReference type="PANTHER" id="PTHR45626">
    <property type="entry name" value="TRANSCRIPTION TERMINATION FACTOR 2-RELATED"/>
    <property type="match status" value="1"/>
</dbReference>
<sequence length="1196" mass="133811">MAHWVPAAGSIAAEQWVTKYIPAGCLDVPSHIPGLPPEIWMLAGLQTWKFFVRPQDYLPESFRLPAASQLALLRTSILQPFLSLWKKQWIQLSFRTIPSPDTTGRVRVYILPHDTTRNRASNSEDEKLTRLIPKLIALLDYSSESWNGQSNASRQAQPTVFGTNLLPAGSDASLLAMFNNVPSPNPDPNAVADLDARESMQWLMESKLTGLQSRLYPYQRESAAMMLQREMEPGRIVDPRLRPSLDQAGKPWYYDTVAGLVLREPTYYDAPRGGILAEEMGTGKTLICLALILATKQEPTKPPEPFVAEVARRPKKASLLDMAAAVANKHSIAWKPYFEACRTQLGFEYENCVNALEKAENRAFYRIRHETLVEPRRSGRKAAQKTLPREVYLSSTTLIIIPDNLVSQWEQEINKHTTGLKVLVMTDMIPIPQVTVLLTYDVIIFSQTRFEYIQRERRNPGGPVRETYCPLEYIRFKRCIIDEGHKLGSHGPGYRSDVMRVIDRLEIAARWVVTGTPSRGLYGVSEELSTGTDSKSDGDSEQPSDTALQQEREDLQRIGNLAAKYLRVRPWANAKEEAGDTVADWNIYVMNKKQHSKAHDRRDCLKGTLDSLIIRHRLVDVSKMLPPVNEKVVVLDGSFQDKLSLNLFSMMIIFNSVQSERTDMDYFFHPRQRKSLVQLVNNLRQASFFGGVFFSAQDITKSLQTAEEFLEKKAVPISAEDEKILRQAIDFGRLAVSNRLKDVSNQYHALPIYLDNFPGGNGKSWALDDKGEDGEPICTEAGLVRALQKYLNPCIDAPTSLKLMIESGRLDSQGKAERFQALAAVTDTAAQSTRHEPQAETLAGHASLGDDRRAKPKARILANPKSAVLGDDNAIEADAASKIEIAEPLAETRIISTASAKLSYLIDSIVKYQDEEQIIVFYDNNNIAYYLAGVLEILQIQHLIYTRAGLTAARRAQYIATFTENPKFRVLLMDISQAAFGLDMRSASRIYFISPMLNPQVEAQAIGRARRISQQRPVTVETLVLRGSIEELIVDRRRHMTQAEHRRVNSVLDDRPMYEWILNARILPMGEDAPKEDDGLAQTVRLETPQYVFGRGFGREVHPDEGLLTTKGSPDAEKNGNVAETKNNNAATAEASSLPRAPLKFTRSPKRPRSPPAPGDTGADSTGQGLNEGDAVISSSRPPKRRACIAWADPEA</sequence>
<dbReference type="GO" id="GO:0005634">
    <property type="term" value="C:nucleus"/>
    <property type="evidence" value="ECO:0007669"/>
    <property type="project" value="TreeGrafter"/>
</dbReference>
<dbReference type="Pfam" id="PF00176">
    <property type="entry name" value="SNF2-rel_dom"/>
    <property type="match status" value="1"/>
</dbReference>
<feature type="domain" description="Helicase C-terminal" evidence="5">
    <location>
        <begin position="904"/>
        <end position="1063"/>
    </location>
</feature>
<dbReference type="InterPro" id="IPR050628">
    <property type="entry name" value="SNF2_RAD54_helicase_TF"/>
</dbReference>
<dbReference type="CDD" id="cd18793">
    <property type="entry name" value="SF2_C_SNF"/>
    <property type="match status" value="1"/>
</dbReference>
<dbReference type="InterPro" id="IPR049730">
    <property type="entry name" value="SNF2/RAD54-like_C"/>
</dbReference>
<evidence type="ECO:0000259" key="5">
    <source>
        <dbReference type="PROSITE" id="PS51194"/>
    </source>
</evidence>
<dbReference type="EMBL" id="QJNU01000150">
    <property type="protein sequence ID" value="RYP05904.1"/>
    <property type="molecule type" value="Genomic_DNA"/>
</dbReference>
<keyword evidence="3" id="KW-0067">ATP-binding</keyword>
<proteinExistence type="predicted"/>
<feature type="region of interest" description="Disordered" evidence="4">
    <location>
        <begin position="523"/>
        <end position="548"/>
    </location>
</feature>
<dbReference type="Pfam" id="PF00271">
    <property type="entry name" value="Helicase_C"/>
    <property type="match status" value="1"/>
</dbReference>
<dbReference type="InterPro" id="IPR000330">
    <property type="entry name" value="SNF2_N"/>
</dbReference>
<dbReference type="GO" id="GO:0005524">
    <property type="term" value="F:ATP binding"/>
    <property type="evidence" value="ECO:0007669"/>
    <property type="project" value="UniProtKB-KW"/>
</dbReference>
<reference evidence="6 7" key="1">
    <citation type="submission" date="2018-06" db="EMBL/GenBank/DDBJ databases">
        <title>Complete Genomes of Monosporascus.</title>
        <authorList>
            <person name="Robinson A.J."/>
            <person name="Natvig D.O."/>
        </authorList>
    </citation>
    <scope>NUCLEOTIDE SEQUENCE [LARGE SCALE GENOMIC DNA]</scope>
    <source>
        <strain evidence="6 7">CBS 110550</strain>
    </source>
</reference>
<protein>
    <recommendedName>
        <fullName evidence="5">Helicase C-terminal domain-containing protein</fullName>
    </recommendedName>
</protein>
<dbReference type="OrthoDB" id="2801544at2759"/>
<dbReference type="SMART" id="SM00487">
    <property type="entry name" value="DEXDc"/>
    <property type="match status" value="1"/>
</dbReference>
<dbReference type="GO" id="GO:0006281">
    <property type="term" value="P:DNA repair"/>
    <property type="evidence" value="ECO:0007669"/>
    <property type="project" value="TreeGrafter"/>
</dbReference>
<comment type="caution">
    <text evidence="6">The sequence shown here is derived from an EMBL/GenBank/DDBJ whole genome shotgun (WGS) entry which is preliminary data.</text>
</comment>
<dbReference type="InterPro" id="IPR001650">
    <property type="entry name" value="Helicase_C-like"/>
</dbReference>
<dbReference type="Gene3D" id="3.40.50.300">
    <property type="entry name" value="P-loop containing nucleotide triphosphate hydrolases"/>
    <property type="match status" value="1"/>
</dbReference>
<gene>
    <name evidence="6" type="ORF">DL764_003505</name>
</gene>
<organism evidence="6 7">
    <name type="scientific">Monosporascus ibericus</name>
    <dbReference type="NCBI Taxonomy" id="155417"/>
    <lineage>
        <taxon>Eukaryota</taxon>
        <taxon>Fungi</taxon>
        <taxon>Dikarya</taxon>
        <taxon>Ascomycota</taxon>
        <taxon>Pezizomycotina</taxon>
        <taxon>Sordariomycetes</taxon>
        <taxon>Xylariomycetidae</taxon>
        <taxon>Xylariales</taxon>
        <taxon>Xylariales incertae sedis</taxon>
        <taxon>Monosporascus</taxon>
    </lineage>
</organism>
<dbReference type="Proteomes" id="UP000293360">
    <property type="component" value="Unassembled WGS sequence"/>
</dbReference>
<keyword evidence="1" id="KW-0547">Nucleotide-binding</keyword>
<dbReference type="InterPro" id="IPR038718">
    <property type="entry name" value="SNF2-like_sf"/>
</dbReference>
<evidence type="ECO:0000313" key="6">
    <source>
        <dbReference type="EMBL" id="RYP05904.1"/>
    </source>
</evidence>
<dbReference type="STRING" id="155417.A0A4Q4TIW1"/>
<dbReference type="PROSITE" id="PS51194">
    <property type="entry name" value="HELICASE_CTER"/>
    <property type="match status" value="1"/>
</dbReference>
<evidence type="ECO:0000256" key="4">
    <source>
        <dbReference type="SAM" id="MobiDB-lite"/>
    </source>
</evidence>
<name>A0A4Q4TIW1_9PEZI</name>
<evidence type="ECO:0000256" key="1">
    <source>
        <dbReference type="ARBA" id="ARBA00022741"/>
    </source>
</evidence>
<dbReference type="GO" id="GO:0008094">
    <property type="term" value="F:ATP-dependent activity, acting on DNA"/>
    <property type="evidence" value="ECO:0007669"/>
    <property type="project" value="TreeGrafter"/>
</dbReference>
<dbReference type="Gene3D" id="3.40.50.10810">
    <property type="entry name" value="Tandem AAA-ATPase domain"/>
    <property type="match status" value="2"/>
</dbReference>
<dbReference type="PANTHER" id="PTHR45626:SF51">
    <property type="entry name" value="SNF2-RELATED DOMAIN-CONTAINING PROTEIN"/>
    <property type="match status" value="1"/>
</dbReference>
<evidence type="ECO:0000256" key="2">
    <source>
        <dbReference type="ARBA" id="ARBA00022801"/>
    </source>
</evidence>
<evidence type="ECO:0000256" key="3">
    <source>
        <dbReference type="ARBA" id="ARBA00022840"/>
    </source>
</evidence>
<accession>A0A4Q4TIW1</accession>
<feature type="compositionally biased region" description="Low complexity" evidence="4">
    <location>
        <begin position="1121"/>
        <end position="1135"/>
    </location>
</feature>
<dbReference type="GO" id="GO:0016787">
    <property type="term" value="F:hydrolase activity"/>
    <property type="evidence" value="ECO:0007669"/>
    <property type="project" value="UniProtKB-KW"/>
</dbReference>
<feature type="region of interest" description="Disordered" evidence="4">
    <location>
        <begin position="1095"/>
        <end position="1196"/>
    </location>
</feature>
<evidence type="ECO:0000313" key="7">
    <source>
        <dbReference type="Proteomes" id="UP000293360"/>
    </source>
</evidence>
<dbReference type="SUPFAM" id="SSF52540">
    <property type="entry name" value="P-loop containing nucleoside triphosphate hydrolases"/>
    <property type="match status" value="2"/>
</dbReference>
<keyword evidence="7" id="KW-1185">Reference proteome</keyword>
<keyword evidence="2" id="KW-0378">Hydrolase</keyword>
<dbReference type="InterPro" id="IPR027417">
    <property type="entry name" value="P-loop_NTPase"/>
</dbReference>
<dbReference type="InterPro" id="IPR014001">
    <property type="entry name" value="Helicase_ATP-bd"/>
</dbReference>
<feature type="region of interest" description="Disordered" evidence="4">
    <location>
        <begin position="827"/>
        <end position="853"/>
    </location>
</feature>